<keyword evidence="1" id="KW-0808">Transferase</keyword>
<dbReference type="SUPFAM" id="SSF52540">
    <property type="entry name" value="P-loop containing nucleoside triphosphate hydrolases"/>
    <property type="match status" value="1"/>
</dbReference>
<reference evidence="4" key="1">
    <citation type="submission" date="2018-06" db="EMBL/GenBank/DDBJ databases">
        <title>Genome assembly of Danube salmon.</title>
        <authorList>
            <person name="Macqueen D.J."/>
            <person name="Gundappa M.K."/>
        </authorList>
    </citation>
    <scope>NUCLEOTIDE SEQUENCE [LARGE SCALE GENOMIC DNA]</scope>
</reference>
<dbReference type="InterPro" id="IPR008144">
    <property type="entry name" value="Guanylate_kin-like_dom"/>
</dbReference>
<reference evidence="3" key="2">
    <citation type="submission" date="2025-08" db="UniProtKB">
        <authorList>
            <consortium name="Ensembl"/>
        </authorList>
    </citation>
    <scope>IDENTIFICATION</scope>
</reference>
<sequence>FVPHPPRSPSLGLPLSPSLSVCLSPTHLTVSLSLSPSGKFIQTMQYAGNWYGLSREAIEDVQHEIERLILSILFSQGVFSLKNSHFEPRYILMIPTDKEQYSRRLRTRALYTRTQIDTAVARVDTYALINRERPGFFDNVIPCGTDTKSNFNKCFIQAVIEEMWKKSRGVNTF</sequence>
<dbReference type="InterPro" id="IPR008145">
    <property type="entry name" value="GK/Ca_channel_bsu"/>
</dbReference>
<reference evidence="3" key="3">
    <citation type="submission" date="2025-09" db="UniProtKB">
        <authorList>
            <consortium name="Ensembl"/>
        </authorList>
    </citation>
    <scope>IDENTIFICATION</scope>
</reference>
<name>A0A4W5KHD9_9TELE</name>
<dbReference type="InterPro" id="IPR027417">
    <property type="entry name" value="P-loop_NTPase"/>
</dbReference>
<proteinExistence type="predicted"/>
<dbReference type="PANTHER" id="PTHR23117">
    <property type="entry name" value="GUANYLATE KINASE-RELATED"/>
    <property type="match status" value="1"/>
</dbReference>
<evidence type="ECO:0000313" key="3">
    <source>
        <dbReference type="Ensembl" id="ENSHHUP00000009850.1"/>
    </source>
</evidence>
<dbReference type="Ensembl" id="ENSHHUT00000010156.1">
    <property type="protein sequence ID" value="ENSHHUP00000009850.1"/>
    <property type="gene ID" value="ENSHHUG00000006005.1"/>
</dbReference>
<dbReference type="STRING" id="62062.ENSHHUP00000009850"/>
<evidence type="ECO:0000259" key="2">
    <source>
        <dbReference type="PROSITE" id="PS50052"/>
    </source>
</evidence>
<dbReference type="PROSITE" id="PS50052">
    <property type="entry name" value="GUANYLATE_KINASE_2"/>
    <property type="match status" value="1"/>
</dbReference>
<feature type="domain" description="Guanylate kinase-like" evidence="2">
    <location>
        <begin position="1"/>
        <end position="161"/>
    </location>
</feature>
<organism evidence="3 4">
    <name type="scientific">Hucho hucho</name>
    <name type="common">huchen</name>
    <dbReference type="NCBI Taxonomy" id="62062"/>
    <lineage>
        <taxon>Eukaryota</taxon>
        <taxon>Metazoa</taxon>
        <taxon>Chordata</taxon>
        <taxon>Craniata</taxon>
        <taxon>Vertebrata</taxon>
        <taxon>Euteleostomi</taxon>
        <taxon>Actinopterygii</taxon>
        <taxon>Neopterygii</taxon>
        <taxon>Teleostei</taxon>
        <taxon>Protacanthopterygii</taxon>
        <taxon>Salmoniformes</taxon>
        <taxon>Salmonidae</taxon>
        <taxon>Salmoninae</taxon>
        <taxon>Hucho</taxon>
    </lineage>
</organism>
<accession>A0A4W5KHD9</accession>
<protein>
    <recommendedName>
        <fullName evidence="2">Guanylate kinase-like domain-containing protein</fullName>
    </recommendedName>
</protein>
<dbReference type="Proteomes" id="UP000314982">
    <property type="component" value="Unassembled WGS sequence"/>
</dbReference>
<dbReference type="PANTHER" id="PTHR23117:SF18">
    <property type="entry name" value="LEUCINE-RICH REPEAT AND GUANYLATE KINASE DOMAIN-CONTAINING PROTEIN"/>
    <property type="match status" value="1"/>
</dbReference>
<dbReference type="GO" id="GO:0004385">
    <property type="term" value="F:GMP kinase activity"/>
    <property type="evidence" value="ECO:0007669"/>
    <property type="project" value="TreeGrafter"/>
</dbReference>
<dbReference type="Gene3D" id="3.40.50.300">
    <property type="entry name" value="P-loop containing nucleotide triphosphate hydrolases"/>
    <property type="match status" value="1"/>
</dbReference>
<evidence type="ECO:0000256" key="1">
    <source>
        <dbReference type="ARBA" id="ARBA00022679"/>
    </source>
</evidence>
<dbReference type="GeneTree" id="ENSGT00940000157992"/>
<keyword evidence="4" id="KW-1185">Reference proteome</keyword>
<dbReference type="GO" id="GO:0005829">
    <property type="term" value="C:cytosol"/>
    <property type="evidence" value="ECO:0007669"/>
    <property type="project" value="TreeGrafter"/>
</dbReference>
<dbReference type="Pfam" id="PF00625">
    <property type="entry name" value="Guanylate_kin"/>
    <property type="match status" value="1"/>
</dbReference>
<evidence type="ECO:0000313" key="4">
    <source>
        <dbReference type="Proteomes" id="UP000314982"/>
    </source>
</evidence>
<dbReference type="AlphaFoldDB" id="A0A4W5KHD9"/>